<evidence type="ECO:0000313" key="3">
    <source>
        <dbReference type="Proteomes" id="UP001143362"/>
    </source>
</evidence>
<accession>A0ABT3TG65</accession>
<reference evidence="2" key="1">
    <citation type="submission" date="2019-02" db="EMBL/GenBank/DDBJ databases">
        <authorList>
            <person name="Li S.-H."/>
        </authorList>
    </citation>
    <scope>NUCLEOTIDE SEQUENCE</scope>
    <source>
        <strain evidence="2">IMCC14734</strain>
    </source>
</reference>
<keyword evidence="3" id="KW-1185">Reference proteome</keyword>
<feature type="transmembrane region" description="Helical" evidence="1">
    <location>
        <begin position="20"/>
        <end position="38"/>
    </location>
</feature>
<protein>
    <submittedName>
        <fullName evidence="2">DUF3313 family protein</fullName>
    </submittedName>
</protein>
<dbReference type="EMBL" id="SHNN01000001">
    <property type="protein sequence ID" value="MCX2980761.1"/>
    <property type="molecule type" value="Genomic_DNA"/>
</dbReference>
<dbReference type="Pfam" id="PF11769">
    <property type="entry name" value="DUF3313"/>
    <property type="match status" value="1"/>
</dbReference>
<keyword evidence="1" id="KW-0472">Membrane</keyword>
<dbReference type="Proteomes" id="UP001143362">
    <property type="component" value="Unassembled WGS sequence"/>
</dbReference>
<keyword evidence="1" id="KW-0812">Transmembrane</keyword>
<proteinExistence type="predicted"/>
<evidence type="ECO:0000256" key="1">
    <source>
        <dbReference type="SAM" id="Phobius"/>
    </source>
</evidence>
<dbReference type="InterPro" id="IPR021747">
    <property type="entry name" value="DUF3313"/>
</dbReference>
<keyword evidence="1" id="KW-1133">Transmembrane helix</keyword>
<dbReference type="RefSeq" id="WP_279244734.1">
    <property type="nucleotide sequence ID" value="NZ_SHNN01000001.1"/>
</dbReference>
<organism evidence="2 3">
    <name type="scientific">Candidatus Litorirhabdus singularis</name>
    <dbReference type="NCBI Taxonomy" id="2518993"/>
    <lineage>
        <taxon>Bacteria</taxon>
        <taxon>Pseudomonadati</taxon>
        <taxon>Pseudomonadota</taxon>
        <taxon>Gammaproteobacteria</taxon>
        <taxon>Cellvibrionales</taxon>
        <taxon>Halieaceae</taxon>
        <taxon>Candidatus Litorirhabdus</taxon>
    </lineage>
</organism>
<sequence length="245" mass="27285">MQQPNFARQQTGFVSSSKALGLLVGAIALVLISSYGVISDEAPEVSFDGLHLEDSSKVALAYVKPDADFSVYNKFLMLDAYVAFKKNWQRDTKVAGRRVSNKDMERIKQEAAELLHETFKTELDEKGGYEFVDKADDSVLILRPALIDLVITAPDIPVAGRVTQYVASAGSATLFLEMYDSVSGEILARVVDRRNMQDYGHARWANSVTNRQDAQRMFRRWAQLLRTGLDETRAEAGQPSMTPAE</sequence>
<comment type="caution">
    <text evidence="2">The sequence shown here is derived from an EMBL/GenBank/DDBJ whole genome shotgun (WGS) entry which is preliminary data.</text>
</comment>
<evidence type="ECO:0000313" key="2">
    <source>
        <dbReference type="EMBL" id="MCX2980761.1"/>
    </source>
</evidence>
<gene>
    <name evidence="2" type="ORF">EYC98_07695</name>
</gene>
<name>A0ABT3TG65_9GAMM</name>